<evidence type="ECO:0000313" key="1">
    <source>
        <dbReference type="EMBL" id="PWK85798.1"/>
    </source>
</evidence>
<gene>
    <name evidence="1" type="ORF">C7456_10893</name>
</gene>
<dbReference type="InterPro" id="IPR012292">
    <property type="entry name" value="Globin/Proto"/>
</dbReference>
<comment type="caution">
    <text evidence="1">The sequence shown here is derived from an EMBL/GenBank/DDBJ whole genome shotgun (WGS) entry which is preliminary data.</text>
</comment>
<sequence length="134" mass="15233">MSESYDDLQASYGRCLRNGRFIERFYAIFMGSHPDIVPMFAHTDFSRQYMALRRGISSAIAHAAGSRLAERTMTEMARVHGRAGRAPVPPALYPYWVDSLLQAVAEHDPQYTPALGRRWREAMEATTAFFTGHY</sequence>
<dbReference type="InterPro" id="IPR044399">
    <property type="entry name" value="Mb-like_M"/>
</dbReference>
<evidence type="ECO:0000313" key="2">
    <source>
        <dbReference type="Proteomes" id="UP000245812"/>
    </source>
</evidence>
<dbReference type="GO" id="GO:0020037">
    <property type="term" value="F:heme binding"/>
    <property type="evidence" value="ECO:0007669"/>
    <property type="project" value="InterPro"/>
</dbReference>
<dbReference type="Gene3D" id="1.10.490.10">
    <property type="entry name" value="Globins"/>
    <property type="match status" value="1"/>
</dbReference>
<dbReference type="Proteomes" id="UP000245812">
    <property type="component" value="Unassembled WGS sequence"/>
</dbReference>
<dbReference type="InterPro" id="IPR009050">
    <property type="entry name" value="Globin-like_sf"/>
</dbReference>
<reference evidence="1 2" key="1">
    <citation type="submission" date="2018-05" db="EMBL/GenBank/DDBJ databases">
        <title>Genomic Encyclopedia of Type Strains, Phase IV (KMG-IV): sequencing the most valuable type-strain genomes for metagenomic binning, comparative biology and taxonomic classification.</title>
        <authorList>
            <person name="Goeker M."/>
        </authorList>
    </citation>
    <scope>NUCLEOTIDE SEQUENCE [LARGE SCALE GENOMIC DNA]</scope>
    <source>
        <strain evidence="1 2">DSM 14263</strain>
    </source>
</reference>
<keyword evidence="2" id="KW-1185">Reference proteome</keyword>
<protein>
    <submittedName>
        <fullName evidence="1">Hemoglobin-like flavoprotein</fullName>
    </submittedName>
</protein>
<dbReference type="EMBL" id="QGHC01000008">
    <property type="protein sequence ID" value="PWK85798.1"/>
    <property type="molecule type" value="Genomic_DNA"/>
</dbReference>
<dbReference type="RefSeq" id="WP_109723928.1">
    <property type="nucleotide sequence ID" value="NZ_MSZV01000089.1"/>
</dbReference>
<proteinExistence type="predicted"/>
<dbReference type="OrthoDB" id="9024187at2"/>
<dbReference type="SUPFAM" id="SSF46458">
    <property type="entry name" value="Globin-like"/>
    <property type="match status" value="1"/>
</dbReference>
<dbReference type="AlphaFoldDB" id="A0A316HYN0"/>
<name>A0A316HYN0_9GAMM</name>
<dbReference type="GO" id="GO:0019825">
    <property type="term" value="F:oxygen binding"/>
    <property type="evidence" value="ECO:0007669"/>
    <property type="project" value="InterPro"/>
</dbReference>
<organism evidence="1 2">
    <name type="scientific">Fulvimonas soli</name>
    <dbReference type="NCBI Taxonomy" id="155197"/>
    <lineage>
        <taxon>Bacteria</taxon>
        <taxon>Pseudomonadati</taxon>
        <taxon>Pseudomonadota</taxon>
        <taxon>Gammaproteobacteria</taxon>
        <taxon>Lysobacterales</taxon>
        <taxon>Rhodanobacteraceae</taxon>
        <taxon>Fulvimonas</taxon>
    </lineage>
</organism>
<accession>A0A316HYN0</accession>
<dbReference type="CDD" id="cd01040">
    <property type="entry name" value="Mb-like"/>
    <property type="match status" value="1"/>
</dbReference>